<dbReference type="RefSeq" id="WP_037045245.1">
    <property type="nucleotide sequence ID" value="NZ_BAAAUZ010000008.1"/>
</dbReference>
<protein>
    <recommendedName>
        <fullName evidence="5 15">Pantothenate synthetase</fullName>
        <shortName evidence="15">PS</shortName>
        <ecNumber evidence="4 15">6.3.2.1</ecNumber>
    </recommendedName>
    <alternativeName>
        <fullName evidence="14 15">Pantoate--beta-alanine ligase</fullName>
    </alternativeName>
    <alternativeName>
        <fullName evidence="11 15">Pantoate-activating enzyme</fullName>
    </alternativeName>
</protein>
<dbReference type="NCBIfam" id="TIGR00018">
    <property type="entry name" value="panC"/>
    <property type="match status" value="1"/>
</dbReference>
<dbReference type="CDD" id="cd00560">
    <property type="entry name" value="PanC"/>
    <property type="match status" value="1"/>
</dbReference>
<dbReference type="Proteomes" id="UP001143463">
    <property type="component" value="Unassembled WGS sequence"/>
</dbReference>
<keyword evidence="9 15" id="KW-0547">Nucleotide-binding</keyword>
<evidence type="ECO:0000256" key="13">
    <source>
        <dbReference type="ARBA" id="ARBA00055042"/>
    </source>
</evidence>
<evidence type="ECO:0000256" key="8">
    <source>
        <dbReference type="ARBA" id="ARBA00022655"/>
    </source>
</evidence>
<feature type="binding site" evidence="15">
    <location>
        <begin position="201"/>
        <end position="204"/>
    </location>
    <ligand>
        <name>ATP</name>
        <dbReference type="ChEBI" id="CHEBI:30616"/>
    </ligand>
</feature>
<evidence type="ECO:0000256" key="12">
    <source>
        <dbReference type="ARBA" id="ARBA00048258"/>
    </source>
</evidence>
<evidence type="ECO:0000256" key="15">
    <source>
        <dbReference type="HAMAP-Rule" id="MF_00158"/>
    </source>
</evidence>
<dbReference type="Gene3D" id="3.30.1300.10">
    <property type="entry name" value="Pantoate-beta-alanine ligase, C-terminal domain"/>
    <property type="match status" value="1"/>
</dbReference>
<dbReference type="Pfam" id="PF02569">
    <property type="entry name" value="Pantoate_ligase"/>
    <property type="match status" value="1"/>
</dbReference>
<feature type="binding site" evidence="15">
    <location>
        <position position="78"/>
    </location>
    <ligand>
        <name>beta-alanine</name>
        <dbReference type="ChEBI" id="CHEBI:57966"/>
    </ligand>
</feature>
<gene>
    <name evidence="15 16" type="primary">panC</name>
    <name evidence="16" type="ORF">GCM10017577_30580</name>
</gene>
<evidence type="ECO:0000313" key="17">
    <source>
        <dbReference type="Proteomes" id="UP001143463"/>
    </source>
</evidence>
<evidence type="ECO:0000256" key="5">
    <source>
        <dbReference type="ARBA" id="ARBA00014155"/>
    </source>
</evidence>
<dbReference type="GO" id="GO:0005829">
    <property type="term" value="C:cytosol"/>
    <property type="evidence" value="ECO:0007669"/>
    <property type="project" value="TreeGrafter"/>
</dbReference>
<comment type="miscellaneous">
    <text evidence="15">The reaction proceeds by a bi uni uni bi ping pong mechanism.</text>
</comment>
<feature type="active site" description="Proton donor" evidence="15">
    <location>
        <position position="52"/>
    </location>
</feature>
<accession>A0A9W6L2U8</accession>
<keyword evidence="17" id="KW-1185">Reference proteome</keyword>
<feature type="binding site" evidence="15">
    <location>
        <position position="193"/>
    </location>
    <ligand>
        <name>ATP</name>
        <dbReference type="ChEBI" id="CHEBI:30616"/>
    </ligand>
</feature>
<dbReference type="Gene3D" id="3.40.50.620">
    <property type="entry name" value="HUPs"/>
    <property type="match status" value="1"/>
</dbReference>
<reference evidence="16" key="2">
    <citation type="submission" date="2023-01" db="EMBL/GenBank/DDBJ databases">
        <authorList>
            <person name="Sun Q."/>
            <person name="Evtushenko L."/>
        </authorList>
    </citation>
    <scope>NUCLEOTIDE SEQUENCE</scope>
    <source>
        <strain evidence="16">VKM Ac-1069</strain>
    </source>
</reference>
<dbReference type="AlphaFoldDB" id="A0A9W6L2U8"/>
<dbReference type="SUPFAM" id="SSF52374">
    <property type="entry name" value="Nucleotidylyl transferase"/>
    <property type="match status" value="1"/>
</dbReference>
<evidence type="ECO:0000313" key="16">
    <source>
        <dbReference type="EMBL" id="GLL11917.1"/>
    </source>
</evidence>
<dbReference type="GO" id="GO:0005524">
    <property type="term" value="F:ATP binding"/>
    <property type="evidence" value="ECO:0007669"/>
    <property type="project" value="UniProtKB-KW"/>
</dbReference>
<feature type="binding site" evidence="15">
    <location>
        <begin position="45"/>
        <end position="52"/>
    </location>
    <ligand>
        <name>ATP</name>
        <dbReference type="ChEBI" id="CHEBI:30616"/>
    </ligand>
</feature>
<dbReference type="GO" id="GO:0015940">
    <property type="term" value="P:pantothenate biosynthetic process"/>
    <property type="evidence" value="ECO:0007669"/>
    <property type="project" value="UniProtKB-UniRule"/>
</dbReference>
<comment type="similarity">
    <text evidence="3 15">Belongs to the pantothenate synthetase family.</text>
</comment>
<dbReference type="PANTHER" id="PTHR21299">
    <property type="entry name" value="CYTIDYLATE KINASE/PANTOATE-BETA-ALANINE LIGASE"/>
    <property type="match status" value="1"/>
</dbReference>
<evidence type="ECO:0000256" key="7">
    <source>
        <dbReference type="ARBA" id="ARBA00022598"/>
    </source>
</evidence>
<comment type="subunit">
    <text evidence="15">Homodimer.</text>
</comment>
<feature type="binding site" evidence="15">
    <location>
        <position position="170"/>
    </location>
    <ligand>
        <name>(R)-pantoate</name>
        <dbReference type="ChEBI" id="CHEBI:15980"/>
    </ligand>
</feature>
<reference evidence="16" key="1">
    <citation type="journal article" date="2014" name="Int. J. Syst. Evol. Microbiol.">
        <title>Complete genome sequence of Corynebacterium casei LMG S-19264T (=DSM 44701T), isolated from a smear-ripened cheese.</title>
        <authorList>
            <consortium name="US DOE Joint Genome Institute (JGI-PGF)"/>
            <person name="Walter F."/>
            <person name="Albersmeier A."/>
            <person name="Kalinowski J."/>
            <person name="Ruckert C."/>
        </authorList>
    </citation>
    <scope>NUCLEOTIDE SEQUENCE</scope>
    <source>
        <strain evidence="16">VKM Ac-1069</strain>
    </source>
</reference>
<evidence type="ECO:0000256" key="6">
    <source>
        <dbReference type="ARBA" id="ARBA00022490"/>
    </source>
</evidence>
<evidence type="ECO:0000256" key="2">
    <source>
        <dbReference type="ARBA" id="ARBA00004990"/>
    </source>
</evidence>
<name>A0A9W6L2U8_9PSEU</name>
<evidence type="ECO:0000256" key="1">
    <source>
        <dbReference type="ARBA" id="ARBA00004496"/>
    </source>
</evidence>
<evidence type="ECO:0000256" key="10">
    <source>
        <dbReference type="ARBA" id="ARBA00022840"/>
    </source>
</evidence>
<feature type="binding site" evidence="15">
    <location>
        <position position="78"/>
    </location>
    <ligand>
        <name>(R)-pantoate</name>
        <dbReference type="ChEBI" id="CHEBI:15980"/>
    </ligand>
</feature>
<comment type="subcellular location">
    <subcellularLocation>
        <location evidence="1 15">Cytoplasm</location>
    </subcellularLocation>
</comment>
<organism evidence="16 17">
    <name type="scientific">Pseudonocardia halophobica</name>
    <dbReference type="NCBI Taxonomy" id="29401"/>
    <lineage>
        <taxon>Bacteria</taxon>
        <taxon>Bacillati</taxon>
        <taxon>Actinomycetota</taxon>
        <taxon>Actinomycetes</taxon>
        <taxon>Pseudonocardiales</taxon>
        <taxon>Pseudonocardiaceae</taxon>
        <taxon>Pseudonocardia</taxon>
    </lineage>
</organism>
<keyword evidence="6 15" id="KW-0963">Cytoplasm</keyword>
<evidence type="ECO:0000256" key="9">
    <source>
        <dbReference type="ARBA" id="ARBA00022741"/>
    </source>
</evidence>
<dbReference type="EC" id="6.3.2.1" evidence="4 15"/>
<sequence>MTAPARTRNGYARGRLTVHDDPAKLTPVSRALRAAGRKVVLVPTMGALHEGHRELIRHARSVPGNVVPVVSIFVNPLQFGPNEDLERYPRPLERDLDACREEGVELVFTPSVDHMYPPGSDTRIVAGALGADLEGGPRPGHFDGMLTVVAKLFHIVGPDVALFGEKDYQQLTLVKKMVRDLDFPLSVVGVPTVREPDGLALSSRNVYLSADERPRAVTLSRALREGAAVSAHGPAAVLERARAVLDTEPALQVEYLELRDADTLGEPVDGGRARLLVAARIGATRLIDNVPVQL</sequence>
<comment type="caution">
    <text evidence="16">The sequence shown here is derived from an EMBL/GenBank/DDBJ whole genome shotgun (WGS) entry which is preliminary data.</text>
</comment>
<evidence type="ECO:0000256" key="4">
    <source>
        <dbReference type="ARBA" id="ARBA00012219"/>
    </source>
</evidence>
<feature type="binding site" evidence="15">
    <location>
        <begin position="164"/>
        <end position="167"/>
    </location>
    <ligand>
        <name>ATP</name>
        <dbReference type="ChEBI" id="CHEBI:30616"/>
    </ligand>
</feature>
<comment type="catalytic activity">
    <reaction evidence="12 15">
        <text>(R)-pantoate + beta-alanine + ATP = (R)-pantothenate + AMP + diphosphate + H(+)</text>
        <dbReference type="Rhea" id="RHEA:10912"/>
        <dbReference type="ChEBI" id="CHEBI:15378"/>
        <dbReference type="ChEBI" id="CHEBI:15980"/>
        <dbReference type="ChEBI" id="CHEBI:29032"/>
        <dbReference type="ChEBI" id="CHEBI:30616"/>
        <dbReference type="ChEBI" id="CHEBI:33019"/>
        <dbReference type="ChEBI" id="CHEBI:57966"/>
        <dbReference type="ChEBI" id="CHEBI:456215"/>
        <dbReference type="EC" id="6.3.2.1"/>
    </reaction>
</comment>
<keyword evidence="8 15" id="KW-0566">Pantothenate biosynthesis</keyword>
<comment type="pathway">
    <text evidence="2 15">Cofactor biosynthesis; (R)-pantothenate biosynthesis; (R)-pantothenate from (R)-pantoate and beta-alanine: step 1/1.</text>
</comment>
<keyword evidence="7 15" id="KW-0436">Ligase</keyword>
<evidence type="ECO:0000256" key="3">
    <source>
        <dbReference type="ARBA" id="ARBA00009256"/>
    </source>
</evidence>
<dbReference type="InterPro" id="IPR014729">
    <property type="entry name" value="Rossmann-like_a/b/a_fold"/>
</dbReference>
<dbReference type="FunFam" id="3.40.50.620:FF:000114">
    <property type="entry name" value="Pantothenate synthetase"/>
    <property type="match status" value="1"/>
</dbReference>
<dbReference type="HAMAP" id="MF_00158">
    <property type="entry name" value="PanC"/>
    <property type="match status" value="1"/>
</dbReference>
<proteinExistence type="inferred from homology"/>
<keyword evidence="10 15" id="KW-0067">ATP-binding</keyword>
<dbReference type="InterPro" id="IPR042176">
    <property type="entry name" value="Pantoate_ligase_C"/>
</dbReference>
<dbReference type="EMBL" id="BSFQ01000011">
    <property type="protein sequence ID" value="GLL11917.1"/>
    <property type="molecule type" value="Genomic_DNA"/>
</dbReference>
<comment type="function">
    <text evidence="13 15">Catalyzes the condensation of pantoate with beta-alanine in an ATP-dependent reaction via a pantoyl-adenylate intermediate.</text>
</comment>
<dbReference type="PANTHER" id="PTHR21299:SF1">
    <property type="entry name" value="PANTOATE--BETA-ALANINE LIGASE"/>
    <property type="match status" value="1"/>
</dbReference>
<dbReference type="InterPro" id="IPR003721">
    <property type="entry name" value="Pantoate_ligase"/>
</dbReference>
<evidence type="ECO:0000256" key="14">
    <source>
        <dbReference type="ARBA" id="ARBA00077433"/>
    </source>
</evidence>
<dbReference type="GO" id="GO:0004592">
    <property type="term" value="F:pantoate-beta-alanine ligase activity"/>
    <property type="evidence" value="ECO:0007669"/>
    <property type="project" value="UniProtKB-UniRule"/>
</dbReference>
<evidence type="ECO:0000256" key="11">
    <source>
        <dbReference type="ARBA" id="ARBA00032806"/>
    </source>
</evidence>